<dbReference type="EMBL" id="BGZK01000474">
    <property type="protein sequence ID" value="GBP45916.1"/>
    <property type="molecule type" value="Genomic_DNA"/>
</dbReference>
<feature type="region of interest" description="Disordered" evidence="1">
    <location>
        <begin position="1"/>
        <end position="22"/>
    </location>
</feature>
<keyword evidence="3" id="KW-1185">Reference proteome</keyword>
<name>A0A4C1W325_EUMVA</name>
<proteinExistence type="predicted"/>
<protein>
    <submittedName>
        <fullName evidence="2">Uncharacterized protein</fullName>
    </submittedName>
</protein>
<accession>A0A4C1W325</accession>
<gene>
    <name evidence="2" type="ORF">EVAR_41217_1</name>
</gene>
<dbReference type="AlphaFoldDB" id="A0A4C1W325"/>
<evidence type="ECO:0000313" key="2">
    <source>
        <dbReference type="EMBL" id="GBP45916.1"/>
    </source>
</evidence>
<dbReference type="Proteomes" id="UP000299102">
    <property type="component" value="Unassembled WGS sequence"/>
</dbReference>
<comment type="caution">
    <text evidence="2">The sequence shown here is derived from an EMBL/GenBank/DDBJ whole genome shotgun (WGS) entry which is preliminary data.</text>
</comment>
<organism evidence="2 3">
    <name type="scientific">Eumeta variegata</name>
    <name type="common">Bagworm moth</name>
    <name type="synonym">Eumeta japonica</name>
    <dbReference type="NCBI Taxonomy" id="151549"/>
    <lineage>
        <taxon>Eukaryota</taxon>
        <taxon>Metazoa</taxon>
        <taxon>Ecdysozoa</taxon>
        <taxon>Arthropoda</taxon>
        <taxon>Hexapoda</taxon>
        <taxon>Insecta</taxon>
        <taxon>Pterygota</taxon>
        <taxon>Neoptera</taxon>
        <taxon>Endopterygota</taxon>
        <taxon>Lepidoptera</taxon>
        <taxon>Glossata</taxon>
        <taxon>Ditrysia</taxon>
        <taxon>Tineoidea</taxon>
        <taxon>Psychidae</taxon>
        <taxon>Oiketicinae</taxon>
        <taxon>Eumeta</taxon>
    </lineage>
</organism>
<evidence type="ECO:0000256" key="1">
    <source>
        <dbReference type="SAM" id="MobiDB-lite"/>
    </source>
</evidence>
<feature type="compositionally biased region" description="Polar residues" evidence="1">
    <location>
        <begin position="1"/>
        <end position="10"/>
    </location>
</feature>
<evidence type="ECO:0000313" key="3">
    <source>
        <dbReference type="Proteomes" id="UP000299102"/>
    </source>
</evidence>
<sequence>MRATSTSKWSRPSMDTRDPRGVASALPASFVGMEYLIRKLLYISRWSDLSHRDRCMSLVILVNIPLRAFFVFFYSQSSFELEEHSLIQPSAPEAASPCLWS</sequence>
<reference evidence="2 3" key="1">
    <citation type="journal article" date="2019" name="Commun. Biol.">
        <title>The bagworm genome reveals a unique fibroin gene that provides high tensile strength.</title>
        <authorList>
            <person name="Kono N."/>
            <person name="Nakamura H."/>
            <person name="Ohtoshi R."/>
            <person name="Tomita M."/>
            <person name="Numata K."/>
            <person name="Arakawa K."/>
        </authorList>
    </citation>
    <scope>NUCLEOTIDE SEQUENCE [LARGE SCALE GENOMIC DNA]</scope>
</reference>